<name>A0A841GQH2_9BACT</name>
<dbReference type="GO" id="GO:0009279">
    <property type="term" value="C:cell outer membrane"/>
    <property type="evidence" value="ECO:0007669"/>
    <property type="project" value="UniProtKB-SubCell"/>
</dbReference>
<comment type="subcellular location">
    <subcellularLocation>
        <location evidence="1">Cell outer membrane</location>
        <topology evidence="1">Single-pass membrane protein</topology>
    </subcellularLocation>
    <subcellularLocation>
        <location evidence="2">Periplasm</location>
    </subcellularLocation>
</comment>
<dbReference type="Proteomes" id="UP000555828">
    <property type="component" value="Unassembled WGS sequence"/>
</dbReference>
<comment type="caution">
    <text evidence="5">The sequence shown here is derived from an EMBL/GenBank/DDBJ whole genome shotgun (WGS) entry which is preliminary data.</text>
</comment>
<gene>
    <name evidence="5" type="ORF">HNP65_000505</name>
</gene>
<keyword evidence="4" id="KW-0472">Membrane</keyword>
<evidence type="ECO:0000256" key="3">
    <source>
        <dbReference type="ARBA" id="ARBA00022764"/>
    </source>
</evidence>
<organism evidence="5 6">
    <name type="scientific">Thermosipho japonicus</name>
    <dbReference type="NCBI Taxonomy" id="90323"/>
    <lineage>
        <taxon>Bacteria</taxon>
        <taxon>Thermotogati</taxon>
        <taxon>Thermotogota</taxon>
        <taxon>Thermotogae</taxon>
        <taxon>Thermotogales</taxon>
        <taxon>Fervidobacteriaceae</taxon>
        <taxon>Thermosipho</taxon>
    </lineage>
</organism>
<dbReference type="Gene3D" id="3.30.700.10">
    <property type="entry name" value="Glycoprotein, Type 4 Pilin"/>
    <property type="match status" value="1"/>
</dbReference>
<reference evidence="5 6" key="1">
    <citation type="submission" date="2020-08" db="EMBL/GenBank/DDBJ databases">
        <title>Genomic Encyclopedia of Type Strains, Phase IV (KMG-IV): sequencing the most valuable type-strain genomes for metagenomic binning, comparative biology and taxonomic classification.</title>
        <authorList>
            <person name="Goeker M."/>
        </authorList>
    </citation>
    <scope>NUCLEOTIDE SEQUENCE [LARGE SCALE GENOMIC DNA]</scope>
    <source>
        <strain evidence="5 6">DSM 13481</strain>
    </source>
</reference>
<dbReference type="EMBL" id="JACHEX010000001">
    <property type="protein sequence ID" value="MBB6062083.1"/>
    <property type="molecule type" value="Genomic_DNA"/>
</dbReference>
<evidence type="ECO:0000256" key="1">
    <source>
        <dbReference type="ARBA" id="ARBA00004203"/>
    </source>
</evidence>
<dbReference type="AlphaFoldDB" id="A0A841GQH2"/>
<dbReference type="InterPro" id="IPR012902">
    <property type="entry name" value="N_methyl_site"/>
</dbReference>
<protein>
    <submittedName>
        <fullName evidence="5">Prepilin-type N-terminal cleavage/methylation domain-containing protein</fullName>
    </submittedName>
</protein>
<dbReference type="Pfam" id="PF07963">
    <property type="entry name" value="N_methyl"/>
    <property type="match status" value="1"/>
</dbReference>
<dbReference type="PROSITE" id="PS00409">
    <property type="entry name" value="PROKAR_NTER_METHYL"/>
    <property type="match status" value="1"/>
</dbReference>
<keyword evidence="3" id="KW-0574">Periplasm</keyword>
<keyword evidence="4" id="KW-0998">Cell outer membrane</keyword>
<dbReference type="RefSeq" id="WP_184618808.1">
    <property type="nucleotide sequence ID" value="NZ_JACHEX010000001.1"/>
</dbReference>
<evidence type="ECO:0000256" key="4">
    <source>
        <dbReference type="ARBA" id="ARBA00023237"/>
    </source>
</evidence>
<dbReference type="GO" id="GO:0042597">
    <property type="term" value="C:periplasmic space"/>
    <property type="evidence" value="ECO:0007669"/>
    <property type="project" value="UniProtKB-SubCell"/>
</dbReference>
<evidence type="ECO:0000313" key="6">
    <source>
        <dbReference type="Proteomes" id="UP000555828"/>
    </source>
</evidence>
<evidence type="ECO:0000256" key="2">
    <source>
        <dbReference type="ARBA" id="ARBA00004418"/>
    </source>
</evidence>
<sequence>MKKGFTLIELLIVLAVISALLSVATPVALRSVAKAKATQVAMNLRNVDSALEQALLLYPDEFNPTVLSGKNILFELYNKGFIDVDLSTKGYQIVYDDKDKKYLIKYTNNDIDPLLVKSAYPVVKQNDDGELYVEVNFQ</sequence>
<keyword evidence="6" id="KW-1185">Reference proteome</keyword>
<accession>A0A841GQH2</accession>
<dbReference type="InterPro" id="IPR045584">
    <property type="entry name" value="Pilin-like"/>
</dbReference>
<evidence type="ECO:0000313" key="5">
    <source>
        <dbReference type="EMBL" id="MBB6062083.1"/>
    </source>
</evidence>
<dbReference type="NCBIfam" id="TIGR02532">
    <property type="entry name" value="IV_pilin_GFxxxE"/>
    <property type="match status" value="1"/>
</dbReference>
<proteinExistence type="predicted"/>
<dbReference type="SUPFAM" id="SSF54523">
    <property type="entry name" value="Pili subunits"/>
    <property type="match status" value="1"/>
</dbReference>